<name>A0A116L7C7_STRSU</name>
<feature type="transmembrane region" description="Helical" evidence="2">
    <location>
        <begin position="161"/>
        <end position="183"/>
    </location>
</feature>
<dbReference type="PANTHER" id="PTHR36435:SF1">
    <property type="entry name" value="CAAX AMINO TERMINAL PROTEASE FAMILY PROTEIN"/>
    <property type="match status" value="1"/>
</dbReference>
<dbReference type="EMBL" id="JANFMP010000036">
    <property type="protein sequence ID" value="MDG4527708.1"/>
    <property type="molecule type" value="Genomic_DNA"/>
</dbReference>
<evidence type="ECO:0000313" key="6">
    <source>
        <dbReference type="Proteomes" id="UP000073494"/>
    </source>
</evidence>
<keyword evidence="4" id="KW-0645">Protease</keyword>
<feature type="transmembrane region" description="Helical" evidence="2">
    <location>
        <begin position="9"/>
        <end position="29"/>
    </location>
</feature>
<dbReference type="PANTHER" id="PTHR36435">
    <property type="entry name" value="SLR1288 PROTEIN"/>
    <property type="match status" value="1"/>
</dbReference>
<reference evidence="4 6" key="1">
    <citation type="submission" date="2016-02" db="EMBL/GenBank/DDBJ databases">
        <authorList>
            <consortium name="Pathogen Informatics"/>
        </authorList>
    </citation>
    <scope>NUCLEOTIDE SEQUENCE [LARGE SCALE GENOMIC DNA]</scope>
    <source>
        <strain evidence="4 6">LSS54</strain>
    </source>
</reference>
<keyword evidence="2" id="KW-1133">Transmembrane helix</keyword>
<feature type="domain" description="CAAX prenyl protease 2/Lysostaphin resistance protein A-like" evidence="3">
    <location>
        <begin position="112"/>
        <end position="202"/>
    </location>
</feature>
<dbReference type="AlphaFoldDB" id="A0A116L7C7"/>
<dbReference type="InterPro" id="IPR003675">
    <property type="entry name" value="Rce1/LyrA-like_dom"/>
</dbReference>
<dbReference type="RefSeq" id="WP_053042444.1">
    <property type="nucleotide sequence ID" value="NZ_CEFG01000165.1"/>
</dbReference>
<keyword evidence="2" id="KW-0472">Membrane</keyword>
<evidence type="ECO:0000313" key="4">
    <source>
        <dbReference type="EMBL" id="CYU76681.1"/>
    </source>
</evidence>
<dbReference type="Proteomes" id="UP001152875">
    <property type="component" value="Unassembled WGS sequence"/>
</dbReference>
<proteinExistence type="inferred from homology"/>
<protein>
    <submittedName>
        <fullName evidence="5">CPBP family intramembrane metalloprotease</fullName>
    </submittedName>
    <submittedName>
        <fullName evidence="4">Putative metal-dependent membrane protease</fullName>
    </submittedName>
</protein>
<dbReference type="Proteomes" id="UP000073494">
    <property type="component" value="Unassembled WGS sequence"/>
</dbReference>
<feature type="transmembrane region" description="Helical" evidence="2">
    <location>
        <begin position="35"/>
        <end position="54"/>
    </location>
</feature>
<sequence>MNTRTWKNIVINPYIALLILLGIYPYGLSFIEQEYVFYLGVVIISIVSCVLLRLQGFGEILRFRSFSWKTIGKLLLGFFALIAWAMVIHELFPLPANQQAINEQQYVGMELFIFNAYAMIVGPIGEELVFRGLLMKNLEKNSIFSLEALVSASLFSMGHTLLYGWSVTDFMTYFGMGCIYAFLFKKSETIYPAICLHILWNSFVLLLINQ</sequence>
<evidence type="ECO:0000313" key="5">
    <source>
        <dbReference type="EMBL" id="MDG4527708.1"/>
    </source>
</evidence>
<dbReference type="GO" id="GO:0008237">
    <property type="term" value="F:metallopeptidase activity"/>
    <property type="evidence" value="ECO:0007669"/>
    <property type="project" value="UniProtKB-KW"/>
</dbReference>
<evidence type="ECO:0000256" key="2">
    <source>
        <dbReference type="SAM" id="Phobius"/>
    </source>
</evidence>
<dbReference type="GO" id="GO:0004175">
    <property type="term" value="F:endopeptidase activity"/>
    <property type="evidence" value="ECO:0007669"/>
    <property type="project" value="UniProtKB-ARBA"/>
</dbReference>
<accession>A0A116L7C7</accession>
<keyword evidence="2" id="KW-0812">Transmembrane</keyword>
<organism evidence="4 6">
    <name type="scientific">Streptococcus suis</name>
    <dbReference type="NCBI Taxonomy" id="1307"/>
    <lineage>
        <taxon>Bacteria</taxon>
        <taxon>Bacillati</taxon>
        <taxon>Bacillota</taxon>
        <taxon>Bacilli</taxon>
        <taxon>Lactobacillales</taxon>
        <taxon>Streptococcaceae</taxon>
        <taxon>Streptococcus</taxon>
    </lineage>
</organism>
<dbReference type="GO" id="GO:0080120">
    <property type="term" value="P:CAAX-box protein maturation"/>
    <property type="evidence" value="ECO:0007669"/>
    <property type="project" value="UniProtKB-ARBA"/>
</dbReference>
<evidence type="ECO:0000259" key="3">
    <source>
        <dbReference type="Pfam" id="PF02517"/>
    </source>
</evidence>
<dbReference type="InterPro" id="IPR052710">
    <property type="entry name" value="CAAX_protease"/>
</dbReference>
<dbReference type="EMBL" id="FIHD01000006">
    <property type="protein sequence ID" value="CYU76681.1"/>
    <property type="molecule type" value="Genomic_DNA"/>
</dbReference>
<evidence type="ECO:0000256" key="1">
    <source>
        <dbReference type="ARBA" id="ARBA00009067"/>
    </source>
</evidence>
<keyword evidence="5" id="KW-0378">Hydrolase</keyword>
<feature type="transmembrane region" description="Helical" evidence="2">
    <location>
        <begin position="189"/>
        <end position="208"/>
    </location>
</feature>
<keyword evidence="5" id="KW-0482">Metalloprotease</keyword>
<dbReference type="GO" id="GO:0006508">
    <property type="term" value="P:proteolysis"/>
    <property type="evidence" value="ECO:0007669"/>
    <property type="project" value="UniProtKB-KW"/>
</dbReference>
<gene>
    <name evidence="4" type="ORF">ERS132416_00563</name>
    <name evidence="5" type="ORF">NOL13_09965</name>
</gene>
<reference evidence="5" key="2">
    <citation type="submission" date="2022-07" db="EMBL/GenBank/DDBJ databases">
        <title>Whole Genome Sequencing of Streptococcus suis.</title>
        <authorList>
            <person name="Dai X."/>
            <person name="Huang J."/>
            <person name="Wang L."/>
        </authorList>
    </citation>
    <scope>NUCLEOTIDE SEQUENCE</scope>
    <source>
        <strain evidence="5">XNB2</strain>
    </source>
</reference>
<feature type="transmembrane region" description="Helical" evidence="2">
    <location>
        <begin position="74"/>
        <end position="92"/>
    </location>
</feature>
<comment type="similarity">
    <text evidence="1">Belongs to the UPF0177 family.</text>
</comment>
<dbReference type="Pfam" id="PF02517">
    <property type="entry name" value="Rce1-like"/>
    <property type="match status" value="1"/>
</dbReference>
<feature type="transmembrane region" description="Helical" evidence="2">
    <location>
        <begin position="112"/>
        <end position="134"/>
    </location>
</feature>